<proteinExistence type="predicted"/>
<name>A0AA43AWW1_9BURK</name>
<gene>
    <name evidence="1" type="ORF">N5J23_04870</name>
</gene>
<organism evidence="1 2">
    <name type="scientific">Comamonas aquatica</name>
    <dbReference type="NCBI Taxonomy" id="225991"/>
    <lineage>
        <taxon>Bacteria</taxon>
        <taxon>Pseudomonadati</taxon>
        <taxon>Pseudomonadota</taxon>
        <taxon>Betaproteobacteria</taxon>
        <taxon>Burkholderiales</taxon>
        <taxon>Comamonadaceae</taxon>
        <taxon>Comamonas</taxon>
    </lineage>
</organism>
<dbReference type="EMBL" id="JAOCJW010000006">
    <property type="protein sequence ID" value="MDH2004886.1"/>
    <property type="molecule type" value="Genomic_DNA"/>
</dbReference>
<accession>A0AA43AWW1</accession>
<dbReference type="AlphaFoldDB" id="A0AA43AWW1"/>
<evidence type="ECO:0000313" key="2">
    <source>
        <dbReference type="Proteomes" id="UP001161294"/>
    </source>
</evidence>
<dbReference type="Proteomes" id="UP001161294">
    <property type="component" value="Unassembled WGS sequence"/>
</dbReference>
<reference evidence="1" key="1">
    <citation type="submission" date="2022-09" db="EMBL/GenBank/DDBJ databases">
        <title>Intensive care unit water sources are persistently colonized with multi-drug resistant bacteria and are the site of extensive horizontal gene transfer of antibiotic resistance genes.</title>
        <authorList>
            <person name="Diorio-Toth L."/>
        </authorList>
    </citation>
    <scope>NUCLEOTIDE SEQUENCE</scope>
    <source>
        <strain evidence="1">GD03686</strain>
    </source>
</reference>
<comment type="caution">
    <text evidence="1">The sequence shown here is derived from an EMBL/GenBank/DDBJ whole genome shotgun (WGS) entry which is preliminary data.</text>
</comment>
<evidence type="ECO:0000313" key="1">
    <source>
        <dbReference type="EMBL" id="MDH2004886.1"/>
    </source>
</evidence>
<dbReference type="RefSeq" id="WP_279852815.1">
    <property type="nucleotide sequence ID" value="NZ_JAOCIA010000005.1"/>
</dbReference>
<protein>
    <submittedName>
        <fullName evidence="1">Uncharacterized protein</fullName>
    </submittedName>
</protein>
<sequence>MQIHTSPCQPVNLDLIGLEKIAQEIAANARRAFNSAQNYPEGSYGRRFIEHGAVCYFNSYTQLKRFIDTAAKSTQQSA</sequence>